<keyword evidence="1" id="KW-0812">Transmembrane</keyword>
<keyword evidence="3" id="KW-1185">Reference proteome</keyword>
<dbReference type="AlphaFoldDB" id="X6PB92"/>
<sequence>MACVVVESLKRQKIAKVVKIATNMNLNPNFARFGGSLAWGRPAPTIVFHLERGEFATYVSDYQQRKVIEIFEKHDTHHSGKLSKKVIEDLNLVDIFLANNEQVMSIWVCFYLFVFFLIRFTSGKCEIEKTRQPKHVLREEAKKYLENVEEVDLPLFIRYCSALIHPLLRMAVFRDKLSLLGVGPHDDNTHLNEE</sequence>
<protein>
    <submittedName>
        <fullName evidence="2">Uncharacterized protein</fullName>
    </submittedName>
</protein>
<reference evidence="2 3" key="1">
    <citation type="journal article" date="2013" name="Curr. Biol.">
        <title>The Genome of the Foraminiferan Reticulomyxa filosa.</title>
        <authorList>
            <person name="Glockner G."/>
            <person name="Hulsmann N."/>
            <person name="Schleicher M."/>
            <person name="Noegel A.A."/>
            <person name="Eichinger L."/>
            <person name="Gallinger C."/>
            <person name="Pawlowski J."/>
            <person name="Sierra R."/>
            <person name="Euteneuer U."/>
            <person name="Pillet L."/>
            <person name="Moustafa A."/>
            <person name="Platzer M."/>
            <person name="Groth M."/>
            <person name="Szafranski K."/>
            <person name="Schliwa M."/>
        </authorList>
    </citation>
    <scope>NUCLEOTIDE SEQUENCE [LARGE SCALE GENOMIC DNA]</scope>
</reference>
<evidence type="ECO:0000256" key="1">
    <source>
        <dbReference type="SAM" id="Phobius"/>
    </source>
</evidence>
<keyword evidence="1" id="KW-1133">Transmembrane helix</keyword>
<dbReference type="EMBL" id="ASPP01001250">
    <property type="protein sequence ID" value="ETO35820.1"/>
    <property type="molecule type" value="Genomic_DNA"/>
</dbReference>
<keyword evidence="1" id="KW-0472">Membrane</keyword>
<evidence type="ECO:0000313" key="2">
    <source>
        <dbReference type="EMBL" id="ETO35820.1"/>
    </source>
</evidence>
<comment type="caution">
    <text evidence="2">The sequence shown here is derived from an EMBL/GenBank/DDBJ whole genome shotgun (WGS) entry which is preliminary data.</text>
</comment>
<name>X6PB92_RETFI</name>
<accession>X6PB92</accession>
<gene>
    <name evidence="2" type="ORF">RFI_01242</name>
</gene>
<proteinExistence type="predicted"/>
<dbReference type="Proteomes" id="UP000023152">
    <property type="component" value="Unassembled WGS sequence"/>
</dbReference>
<evidence type="ECO:0000313" key="3">
    <source>
        <dbReference type="Proteomes" id="UP000023152"/>
    </source>
</evidence>
<feature type="transmembrane region" description="Helical" evidence="1">
    <location>
        <begin position="104"/>
        <end position="122"/>
    </location>
</feature>
<organism evidence="2 3">
    <name type="scientific">Reticulomyxa filosa</name>
    <dbReference type="NCBI Taxonomy" id="46433"/>
    <lineage>
        <taxon>Eukaryota</taxon>
        <taxon>Sar</taxon>
        <taxon>Rhizaria</taxon>
        <taxon>Retaria</taxon>
        <taxon>Foraminifera</taxon>
        <taxon>Monothalamids</taxon>
        <taxon>Reticulomyxidae</taxon>
        <taxon>Reticulomyxa</taxon>
    </lineage>
</organism>